<feature type="region of interest" description="Disordered" evidence="1">
    <location>
        <begin position="17"/>
        <end position="76"/>
    </location>
</feature>
<evidence type="ECO:0000256" key="1">
    <source>
        <dbReference type="SAM" id="MobiDB-lite"/>
    </source>
</evidence>
<dbReference type="Proteomes" id="UP000295573">
    <property type="component" value="Unassembled WGS sequence"/>
</dbReference>
<dbReference type="AlphaFoldDB" id="A0A4R2IT99"/>
<name>A0A4R2IT99_9ACTN</name>
<comment type="caution">
    <text evidence="2">The sequence shown here is derived from an EMBL/GenBank/DDBJ whole genome shotgun (WGS) entry which is preliminary data.</text>
</comment>
<protein>
    <submittedName>
        <fullName evidence="2">Uncharacterized protein</fullName>
    </submittedName>
</protein>
<feature type="compositionally biased region" description="Low complexity" evidence="1">
    <location>
        <begin position="38"/>
        <end position="65"/>
    </location>
</feature>
<proteinExistence type="predicted"/>
<keyword evidence="3" id="KW-1185">Reference proteome</keyword>
<evidence type="ECO:0000313" key="3">
    <source>
        <dbReference type="Proteomes" id="UP000295573"/>
    </source>
</evidence>
<organism evidence="2 3">
    <name type="scientific">Kribbella antiqua</name>
    <dbReference type="NCBI Taxonomy" id="2512217"/>
    <lineage>
        <taxon>Bacteria</taxon>
        <taxon>Bacillati</taxon>
        <taxon>Actinomycetota</taxon>
        <taxon>Actinomycetes</taxon>
        <taxon>Propionibacteriales</taxon>
        <taxon>Kribbellaceae</taxon>
        <taxon>Kribbella</taxon>
    </lineage>
</organism>
<dbReference type="OrthoDB" id="3824822at2"/>
<gene>
    <name evidence="2" type="ORF">EV646_10548</name>
</gene>
<dbReference type="EMBL" id="SLWR01000005">
    <property type="protein sequence ID" value="TCO47499.1"/>
    <property type="molecule type" value="Genomic_DNA"/>
</dbReference>
<sequence>MAVALALGLSATAACSGGIAGPVAPSPGLGSVPSVTKSAAPTTGSAPTPAESIPEPSETSPGPGETKPGIKMNVVPRRDGSFDVTEDVMLPKATDIIQLQLPTSGEHLPGMMTPTKPMATELQILADGQSVPLAQSVVDAPQDLPLTQAATKLRLTYRLVGSTLRRTAAKPRRAVSALRPLTAITDGMLPTNLTVTGGLLNAVCPLLTETRCAVGDPPVLGVLQGIPADKALVVVQLDLP</sequence>
<reference evidence="2 3" key="1">
    <citation type="journal article" date="2015" name="Stand. Genomic Sci.">
        <title>Genomic Encyclopedia of Bacterial and Archaeal Type Strains, Phase III: the genomes of soil and plant-associated and newly described type strains.</title>
        <authorList>
            <person name="Whitman W.B."/>
            <person name="Woyke T."/>
            <person name="Klenk H.P."/>
            <person name="Zhou Y."/>
            <person name="Lilburn T.G."/>
            <person name="Beck B.J."/>
            <person name="De Vos P."/>
            <person name="Vandamme P."/>
            <person name="Eisen J.A."/>
            <person name="Garrity G."/>
            <person name="Hugenholtz P."/>
            <person name="Kyrpides N.C."/>
        </authorList>
    </citation>
    <scope>NUCLEOTIDE SEQUENCE [LARGE SCALE GENOMIC DNA]</scope>
    <source>
        <strain evidence="2 3">VKM Ac-2541</strain>
    </source>
</reference>
<evidence type="ECO:0000313" key="2">
    <source>
        <dbReference type="EMBL" id="TCO47499.1"/>
    </source>
</evidence>
<accession>A0A4R2IT99</accession>
<dbReference type="RefSeq" id="WP_158290966.1">
    <property type="nucleotide sequence ID" value="NZ_SLWR01000005.1"/>
</dbReference>